<gene>
    <name evidence="1" type="ORF">LCGC14_3007190</name>
</gene>
<proteinExistence type="predicted"/>
<dbReference type="EMBL" id="LAZR01062136">
    <property type="protein sequence ID" value="KKK62152.1"/>
    <property type="molecule type" value="Genomic_DNA"/>
</dbReference>
<sequence length="363" mass="39491">QDLASQLRLGPAGGADVLTTIGRLPQYQQNQAISTMGRWAPMQQWGMGGQEIMQRAASPYQSKEERTQAWLEMSGRAEMARGRVGQEGWVEYAQRANEIWQTPLAFPDLGIREQARMEQLSGPVAALMARGRDMQPPGPDAGSEEISRWLEEQYGQLPQLQAQAQLGGTFMGMGVSPQRSDIAVQAAMGVGGMTGVRGTQAFLGGDRFVASMIGQANVGGPGAEAGQIFKDSMLAALQSWMPSEEFKKISAMADAIKPVIEIATGLPMGTTEMWKGFAGQQMMQFRMQGAFDPEGLRLDKDLMSRALALAEEKGTRGLRQEQQVLQAQLQRRQEQRAGEQLELQGVSQFGGTFSYPGVGTLET</sequence>
<protein>
    <submittedName>
        <fullName evidence="1">Uncharacterized protein</fullName>
    </submittedName>
</protein>
<feature type="non-terminal residue" evidence="1">
    <location>
        <position position="363"/>
    </location>
</feature>
<reference evidence="1" key="1">
    <citation type="journal article" date="2015" name="Nature">
        <title>Complex archaea that bridge the gap between prokaryotes and eukaryotes.</title>
        <authorList>
            <person name="Spang A."/>
            <person name="Saw J.H."/>
            <person name="Jorgensen S.L."/>
            <person name="Zaremba-Niedzwiedzka K."/>
            <person name="Martijn J."/>
            <person name="Lind A.E."/>
            <person name="van Eijk R."/>
            <person name="Schleper C."/>
            <person name="Guy L."/>
            <person name="Ettema T.J."/>
        </authorList>
    </citation>
    <scope>NUCLEOTIDE SEQUENCE</scope>
</reference>
<feature type="non-terminal residue" evidence="1">
    <location>
        <position position="1"/>
    </location>
</feature>
<dbReference type="AlphaFoldDB" id="A0A0F8WZ53"/>
<accession>A0A0F8WZ53</accession>
<evidence type="ECO:0000313" key="1">
    <source>
        <dbReference type="EMBL" id="KKK62152.1"/>
    </source>
</evidence>
<name>A0A0F8WZ53_9ZZZZ</name>
<comment type="caution">
    <text evidence="1">The sequence shown here is derived from an EMBL/GenBank/DDBJ whole genome shotgun (WGS) entry which is preliminary data.</text>
</comment>
<organism evidence="1">
    <name type="scientific">marine sediment metagenome</name>
    <dbReference type="NCBI Taxonomy" id="412755"/>
    <lineage>
        <taxon>unclassified sequences</taxon>
        <taxon>metagenomes</taxon>
        <taxon>ecological metagenomes</taxon>
    </lineage>
</organism>